<reference evidence="1" key="2">
    <citation type="submission" date="2012-12" db="EMBL/GenBank/DDBJ databases">
        <authorList>
            <person name="Gao Y.W."/>
            <person name="Fan S.T."/>
            <person name="Sun H.T."/>
            <person name="Wang Z."/>
            <person name="Gao X.L."/>
            <person name="Li Y.G."/>
            <person name="Wang T.C."/>
            <person name="Zhang K."/>
            <person name="Xu W.W."/>
            <person name="Yu Z.J."/>
            <person name="Xia X.Z."/>
        </authorList>
    </citation>
    <scope>NUCLEOTIDE SEQUENCE</scope>
    <source>
        <strain evidence="1">FR3</strain>
    </source>
</reference>
<protein>
    <submittedName>
        <fullName evidence="1">Bm1233</fullName>
    </submittedName>
</protein>
<name>A0A0J9XS17_BRUMA</name>
<dbReference type="EMBL" id="LN856907">
    <property type="protein sequence ID" value="CDP93791.1"/>
    <property type="molecule type" value="Genomic_DNA"/>
</dbReference>
<organism evidence="1">
    <name type="scientific">Brugia malayi</name>
    <name type="common">Filarial nematode worm</name>
    <dbReference type="NCBI Taxonomy" id="6279"/>
    <lineage>
        <taxon>Eukaryota</taxon>
        <taxon>Metazoa</taxon>
        <taxon>Ecdysozoa</taxon>
        <taxon>Nematoda</taxon>
        <taxon>Chromadorea</taxon>
        <taxon>Rhabditida</taxon>
        <taxon>Spirurina</taxon>
        <taxon>Spiruromorpha</taxon>
        <taxon>Filarioidea</taxon>
        <taxon>Onchocercidae</taxon>
        <taxon>Brugia</taxon>
    </lineage>
</organism>
<accession>A0A0J9XS17</accession>
<sequence length="40" mass="4701">MKLNDRIKVLVVYITCLLAHVNRPKETRDTTCHLERGIHL</sequence>
<gene>
    <name evidence="1" type="primary">Bm1233</name>
    <name evidence="1" type="ORF">BM_Bm1233</name>
</gene>
<reference evidence="1" key="1">
    <citation type="journal article" date="2007" name="Science">
        <title>Draft genome of the filarial nematode parasite Brugia malayi.</title>
        <authorList>
            <person name="Ghedin E."/>
            <person name="Wang S."/>
            <person name="Spiro D."/>
            <person name="Caler E."/>
            <person name="Zhao Q."/>
            <person name="Crabtree J."/>
            <person name="Allen J.E."/>
            <person name="Delcher A.L."/>
            <person name="Guiliano D.B."/>
            <person name="Miranda-Saavedra D."/>
            <person name="Angiuoli S.V."/>
            <person name="Creasy T."/>
            <person name="Amedeo P."/>
            <person name="Haas B."/>
            <person name="El-Sayed N.M."/>
            <person name="Wortman J.R."/>
            <person name="Feldblyum T."/>
            <person name="Tallon L."/>
            <person name="Schatz M."/>
            <person name="Shumway M."/>
            <person name="Koo H."/>
            <person name="Salzberg S.L."/>
            <person name="Schobel S."/>
            <person name="Pertea M."/>
            <person name="Pop M."/>
            <person name="White O."/>
            <person name="Barton G.J."/>
            <person name="Carlow C.K."/>
            <person name="Crawford M.J."/>
            <person name="Daub J."/>
            <person name="Dimmic M.W."/>
            <person name="Estes C.F."/>
            <person name="Foster J.M."/>
            <person name="Ganatra M."/>
            <person name="Gregory W.F."/>
            <person name="Johnson N.M."/>
            <person name="Jin J."/>
            <person name="Komuniecki R."/>
            <person name="Korf I."/>
            <person name="Kumar S."/>
            <person name="Laney S."/>
            <person name="Li B.W."/>
            <person name="Li W."/>
            <person name="Lindblom T.H."/>
            <person name="Lustigman S."/>
            <person name="Ma D."/>
            <person name="Maina C.V."/>
            <person name="Martin D.M."/>
            <person name="McCarter J.P."/>
            <person name="McReynolds L."/>
            <person name="Mitreva M."/>
            <person name="Nutman T.B."/>
            <person name="Parkinson J."/>
            <person name="Peregrin-Alvarez J.M."/>
            <person name="Poole C."/>
            <person name="Ren Q."/>
            <person name="Saunders L."/>
            <person name="Sluder A.E."/>
            <person name="Smith K."/>
            <person name="Stanke M."/>
            <person name="Unnasch T.R."/>
            <person name="Ware J."/>
            <person name="Wei A.D."/>
            <person name="Weil G."/>
            <person name="Williams D.J."/>
            <person name="Zhang Y."/>
            <person name="Williams S.A."/>
            <person name="Fraser-Liggett C."/>
            <person name="Slatko B."/>
            <person name="Blaxter M.L."/>
            <person name="Scott A.L."/>
        </authorList>
    </citation>
    <scope>NUCLEOTIDE SEQUENCE</scope>
    <source>
        <strain evidence="1">FR3</strain>
    </source>
</reference>
<proteinExistence type="predicted"/>
<evidence type="ECO:0000313" key="1">
    <source>
        <dbReference type="EMBL" id="CDP93791.1"/>
    </source>
</evidence>
<dbReference type="AlphaFoldDB" id="A0A0J9XS17"/>